<dbReference type="RefSeq" id="WP_149775735.1">
    <property type="nucleotide sequence ID" value="NZ_FQVK01000010.1"/>
</dbReference>
<protein>
    <recommendedName>
        <fullName evidence="5">Flp pilus assembly protein, pilin Flp</fullName>
    </recommendedName>
</protein>
<sequence length="78" mass="7808">MIRVANDFIRDEDGAVTIDWVVITALVVGLSMVTYLVIQTATTNMGGNVDTALSRSTVSTGTSAGGNGGIATAGTSGS</sequence>
<keyword evidence="2" id="KW-1133">Transmembrane helix</keyword>
<dbReference type="AlphaFoldDB" id="A0A1M4X113"/>
<reference evidence="3 4" key="1">
    <citation type="submission" date="2016-11" db="EMBL/GenBank/DDBJ databases">
        <authorList>
            <person name="Varghese N."/>
            <person name="Submissions S."/>
        </authorList>
    </citation>
    <scope>NUCLEOTIDE SEQUENCE [LARGE SCALE GENOMIC DNA]</scope>
    <source>
        <strain evidence="3 4">DSM 29341</strain>
    </source>
</reference>
<keyword evidence="4" id="KW-1185">Reference proteome</keyword>
<dbReference type="OrthoDB" id="5525128at2"/>
<gene>
    <name evidence="3" type="ORF">SAMN05444279_11069</name>
</gene>
<evidence type="ECO:0000256" key="2">
    <source>
        <dbReference type="SAM" id="Phobius"/>
    </source>
</evidence>
<evidence type="ECO:0000313" key="4">
    <source>
        <dbReference type="Proteomes" id="UP000325134"/>
    </source>
</evidence>
<evidence type="ECO:0000313" key="3">
    <source>
        <dbReference type="EMBL" id="SHE87188.1"/>
    </source>
</evidence>
<name>A0A1M4X113_9RHOB</name>
<feature type="transmembrane region" description="Helical" evidence="2">
    <location>
        <begin position="20"/>
        <end position="38"/>
    </location>
</feature>
<keyword evidence="2" id="KW-0812">Transmembrane</keyword>
<accession>A0A1M4X113</accession>
<dbReference type="EMBL" id="FQVK01000010">
    <property type="protein sequence ID" value="SHE87188.1"/>
    <property type="molecule type" value="Genomic_DNA"/>
</dbReference>
<proteinExistence type="predicted"/>
<keyword evidence="2" id="KW-0472">Membrane</keyword>
<evidence type="ECO:0008006" key="5">
    <source>
        <dbReference type="Google" id="ProtNLM"/>
    </source>
</evidence>
<organism evidence="3 4">
    <name type="scientific">Ruegeria intermedia</name>
    <dbReference type="NCBI Taxonomy" id="996115"/>
    <lineage>
        <taxon>Bacteria</taxon>
        <taxon>Pseudomonadati</taxon>
        <taxon>Pseudomonadota</taxon>
        <taxon>Alphaproteobacteria</taxon>
        <taxon>Rhodobacterales</taxon>
        <taxon>Roseobacteraceae</taxon>
        <taxon>Ruegeria</taxon>
    </lineage>
</organism>
<feature type="compositionally biased region" description="Gly residues" evidence="1">
    <location>
        <begin position="63"/>
        <end position="78"/>
    </location>
</feature>
<feature type="region of interest" description="Disordered" evidence="1">
    <location>
        <begin position="56"/>
        <end position="78"/>
    </location>
</feature>
<dbReference type="Proteomes" id="UP000325134">
    <property type="component" value="Unassembled WGS sequence"/>
</dbReference>
<evidence type="ECO:0000256" key="1">
    <source>
        <dbReference type="SAM" id="MobiDB-lite"/>
    </source>
</evidence>